<accession>A0A8S0T7D8</accession>
<dbReference type="PANTHER" id="PTHR10314">
    <property type="entry name" value="CYSTATHIONINE BETA-SYNTHASE"/>
    <property type="match status" value="1"/>
</dbReference>
<evidence type="ECO:0000259" key="1">
    <source>
        <dbReference type="Pfam" id="PF00291"/>
    </source>
</evidence>
<dbReference type="InterPro" id="IPR036052">
    <property type="entry name" value="TrpB-like_PALP_sf"/>
</dbReference>
<dbReference type="Pfam" id="PF00291">
    <property type="entry name" value="PALP"/>
    <property type="match status" value="1"/>
</dbReference>
<dbReference type="AlphaFoldDB" id="A0A8S0T7D8"/>
<dbReference type="Gramene" id="OE9A087380T1">
    <property type="protein sequence ID" value="OE9A087380C1"/>
    <property type="gene ID" value="OE9A087380"/>
</dbReference>
<dbReference type="Proteomes" id="UP000594638">
    <property type="component" value="Unassembled WGS sequence"/>
</dbReference>
<evidence type="ECO:0000313" key="2">
    <source>
        <dbReference type="EMBL" id="CAA2999616.1"/>
    </source>
</evidence>
<comment type="caution">
    <text evidence="2">The sequence shown here is derived from an EMBL/GenBank/DDBJ whole genome shotgun (WGS) entry which is preliminary data.</text>
</comment>
<gene>
    <name evidence="2" type="ORF">OLEA9_A087380</name>
</gene>
<dbReference type="InterPro" id="IPR001926">
    <property type="entry name" value="TrpB-like_PALP"/>
</dbReference>
<reference evidence="2 3" key="1">
    <citation type="submission" date="2019-12" db="EMBL/GenBank/DDBJ databases">
        <authorList>
            <person name="Alioto T."/>
            <person name="Alioto T."/>
            <person name="Gomez Garrido J."/>
        </authorList>
    </citation>
    <scope>NUCLEOTIDE SEQUENCE [LARGE SCALE GENOMIC DNA]</scope>
</reference>
<feature type="domain" description="Tryptophan synthase beta chain-like PALP" evidence="1">
    <location>
        <begin position="81"/>
        <end position="162"/>
    </location>
</feature>
<name>A0A8S0T7D8_OLEEU</name>
<dbReference type="InterPro" id="IPR050214">
    <property type="entry name" value="Cys_Synth/Cystath_Beta-Synth"/>
</dbReference>
<dbReference type="OrthoDB" id="10259545at2759"/>
<evidence type="ECO:0000313" key="3">
    <source>
        <dbReference type="Proteomes" id="UP000594638"/>
    </source>
</evidence>
<dbReference type="Gene3D" id="3.40.50.1100">
    <property type="match status" value="2"/>
</dbReference>
<protein>
    <submittedName>
        <fullName evidence="2">Cysteine synthase</fullName>
    </submittedName>
</protein>
<organism evidence="2 3">
    <name type="scientific">Olea europaea subsp. europaea</name>
    <dbReference type="NCBI Taxonomy" id="158383"/>
    <lineage>
        <taxon>Eukaryota</taxon>
        <taxon>Viridiplantae</taxon>
        <taxon>Streptophyta</taxon>
        <taxon>Embryophyta</taxon>
        <taxon>Tracheophyta</taxon>
        <taxon>Spermatophyta</taxon>
        <taxon>Magnoliopsida</taxon>
        <taxon>eudicotyledons</taxon>
        <taxon>Gunneridae</taxon>
        <taxon>Pentapetalae</taxon>
        <taxon>asterids</taxon>
        <taxon>lamiids</taxon>
        <taxon>Lamiales</taxon>
        <taxon>Oleaceae</taxon>
        <taxon>Oleeae</taxon>
        <taxon>Olea</taxon>
    </lineage>
</organism>
<dbReference type="EMBL" id="CACTIH010005642">
    <property type="protein sequence ID" value="CAA2999616.1"/>
    <property type="molecule type" value="Genomic_DNA"/>
</dbReference>
<proteinExistence type="predicted"/>
<sequence length="167" mass="17823">MVASRMLWPSWNLWSLLDAEAKGLIKPGEGVYIEPTSSNTGIGLAFMAATKGYRLIITMPSILIGFGAEVVLTDPAKGMKGTITGARKFLQEQNTDIKLFGVEPVESHVLSGGKLGPHKIQGIGASFIPKVLEVDLINEVIQISSDEAIETAKLLTLKEGVASGNFI</sequence>
<keyword evidence="3" id="KW-1185">Reference proteome</keyword>
<dbReference type="SUPFAM" id="SSF53686">
    <property type="entry name" value="Tryptophan synthase beta subunit-like PLP-dependent enzymes"/>
    <property type="match status" value="1"/>
</dbReference>